<evidence type="ECO:0000313" key="4">
    <source>
        <dbReference type="Proteomes" id="UP001343492"/>
    </source>
</evidence>
<sequence>MKLFPLSRAAAAGLALAVAVTAPVPALAQEQSSEARIRKIESEIRALQRQVFPGGDARFFEPEISTAQAPDRNPASTTSTTAVTDILVRLDTIEAQLQSLTAAGEENRNAVALLEERVAALEANGAPVPDETSAPAEEPAATQSNLAAMTGTAARQTAELPPAAATAPATTAAATPAATGPTATRLAGVQAITKPQTEDAGDDEYTYGFRLWEARYFPEAQQQLSLFVEKYPSHWRTTYGRNLLGRAYLDDGKAREAAPWFLRNYQVDKQAARAGDSLLYLAETMIVLNDTSRACIALAEFAETYPALATGRLQSQYDSNRQKVKCN</sequence>
<dbReference type="InterPro" id="IPR011990">
    <property type="entry name" value="TPR-like_helical_dom_sf"/>
</dbReference>
<feature type="chain" id="PRO_5047299187" description="Tetratricopeptide repeat protein" evidence="2">
    <location>
        <begin position="29"/>
        <end position="327"/>
    </location>
</feature>
<keyword evidence="4" id="KW-1185">Reference proteome</keyword>
<dbReference type="SUPFAM" id="SSF48452">
    <property type="entry name" value="TPR-like"/>
    <property type="match status" value="1"/>
</dbReference>
<comment type="caution">
    <text evidence="3">The sequence shown here is derived from an EMBL/GenBank/DDBJ whole genome shotgun (WGS) entry which is preliminary data.</text>
</comment>
<evidence type="ECO:0008006" key="5">
    <source>
        <dbReference type="Google" id="ProtNLM"/>
    </source>
</evidence>
<evidence type="ECO:0000313" key="3">
    <source>
        <dbReference type="EMBL" id="MEE1878447.1"/>
    </source>
</evidence>
<dbReference type="Proteomes" id="UP001343492">
    <property type="component" value="Unassembled WGS sequence"/>
</dbReference>
<feature type="signal peptide" evidence="2">
    <location>
        <begin position="1"/>
        <end position="28"/>
    </location>
</feature>
<keyword evidence="2" id="KW-0732">Signal</keyword>
<evidence type="ECO:0000256" key="1">
    <source>
        <dbReference type="SAM" id="MobiDB-lite"/>
    </source>
</evidence>
<gene>
    <name evidence="3" type="ORF">VRS74_12210</name>
</gene>
<proteinExistence type="predicted"/>
<evidence type="ECO:0000256" key="2">
    <source>
        <dbReference type="SAM" id="SignalP"/>
    </source>
</evidence>
<name>A0ABU7GHJ9_9SPHN</name>
<organism evidence="3 4">
    <name type="scientific">Altererythrobacter litoralis</name>
    <dbReference type="NCBI Taxonomy" id="3113904"/>
    <lineage>
        <taxon>Bacteria</taxon>
        <taxon>Pseudomonadati</taxon>
        <taxon>Pseudomonadota</taxon>
        <taxon>Alphaproteobacteria</taxon>
        <taxon>Sphingomonadales</taxon>
        <taxon>Erythrobacteraceae</taxon>
        <taxon>Altererythrobacter</taxon>
    </lineage>
</organism>
<dbReference type="EMBL" id="JAZDQV010000015">
    <property type="protein sequence ID" value="MEE1878447.1"/>
    <property type="molecule type" value="Genomic_DNA"/>
</dbReference>
<feature type="compositionally biased region" description="Low complexity" evidence="1">
    <location>
        <begin position="161"/>
        <end position="183"/>
    </location>
</feature>
<protein>
    <recommendedName>
        <fullName evidence="5">Tetratricopeptide repeat protein</fullName>
    </recommendedName>
</protein>
<feature type="region of interest" description="Disordered" evidence="1">
    <location>
        <begin position="148"/>
        <end position="183"/>
    </location>
</feature>
<dbReference type="Gene3D" id="1.25.40.10">
    <property type="entry name" value="Tetratricopeptide repeat domain"/>
    <property type="match status" value="1"/>
</dbReference>
<dbReference type="RefSeq" id="WP_354145512.1">
    <property type="nucleotide sequence ID" value="NZ_JAZDQV010000015.1"/>
</dbReference>
<reference evidence="3 4" key="1">
    <citation type="submission" date="2024-01" db="EMBL/GenBank/DDBJ databases">
        <title>The genome sequence of Erythrobacteraceae sp. strain 1XM1-14.</title>
        <authorList>
            <person name="Liu Y."/>
        </authorList>
    </citation>
    <scope>NUCLEOTIDE SEQUENCE [LARGE SCALE GENOMIC DNA]</scope>
    <source>
        <strain evidence="3 4">1XM1-14</strain>
    </source>
</reference>
<accession>A0ABU7GHJ9</accession>